<name>A0A1I3Q0G7_9EURY</name>
<dbReference type="Proteomes" id="UP000182829">
    <property type="component" value="Unassembled WGS sequence"/>
</dbReference>
<evidence type="ECO:0000313" key="3">
    <source>
        <dbReference type="Proteomes" id="UP000182829"/>
    </source>
</evidence>
<gene>
    <name evidence="2" type="ORF">SAMN05443661_11963</name>
</gene>
<dbReference type="EMBL" id="FORO01000019">
    <property type="protein sequence ID" value="SFJ26646.1"/>
    <property type="molecule type" value="Genomic_DNA"/>
</dbReference>
<protein>
    <submittedName>
        <fullName evidence="2">Uncharacterized protein</fullName>
    </submittedName>
</protein>
<feature type="region of interest" description="Disordered" evidence="1">
    <location>
        <begin position="1"/>
        <end position="39"/>
    </location>
</feature>
<reference evidence="2 3" key="1">
    <citation type="submission" date="2016-10" db="EMBL/GenBank/DDBJ databases">
        <authorList>
            <person name="de Groot N.N."/>
        </authorList>
    </citation>
    <scope>NUCLEOTIDE SEQUENCE [LARGE SCALE GENOMIC DNA]</scope>
    <source>
        <strain evidence="2 3">SP2</strain>
    </source>
</reference>
<dbReference type="AlphaFoldDB" id="A0A1I3Q0G7"/>
<feature type="compositionally biased region" description="Polar residues" evidence="1">
    <location>
        <begin position="25"/>
        <end position="34"/>
    </location>
</feature>
<evidence type="ECO:0000256" key="1">
    <source>
        <dbReference type="SAM" id="MobiDB-lite"/>
    </source>
</evidence>
<sequence>MRGANRGRVERSSALGGETRAVVATPQSEPSNRRSPQRPYQFRLVSRVVDLLLYAARVPGDVREDVDVEDARSYHGESDALEREYWNHQADDEEVTQEPGEHADVAAVEDPMLVCDRGSRILQTEPNGVPSPRFETRDEEVIEVDQDADHGAVGDQCDG</sequence>
<proteinExistence type="predicted"/>
<accession>A0A1I3Q0G7</accession>
<organism evidence="2 3">
    <name type="scientific">Natronobacterium gregoryi</name>
    <dbReference type="NCBI Taxonomy" id="44930"/>
    <lineage>
        <taxon>Archaea</taxon>
        <taxon>Methanobacteriati</taxon>
        <taxon>Methanobacteriota</taxon>
        <taxon>Stenosarchaea group</taxon>
        <taxon>Halobacteria</taxon>
        <taxon>Halobacteriales</taxon>
        <taxon>Natrialbaceae</taxon>
        <taxon>Natronobacterium</taxon>
    </lineage>
</organism>
<evidence type="ECO:0000313" key="2">
    <source>
        <dbReference type="EMBL" id="SFJ26646.1"/>
    </source>
</evidence>